<evidence type="ECO:0000256" key="1">
    <source>
        <dbReference type="SAM" id="MobiDB-lite"/>
    </source>
</evidence>
<protein>
    <submittedName>
        <fullName evidence="2">Uncharacterized protein</fullName>
    </submittedName>
</protein>
<feature type="compositionally biased region" description="Low complexity" evidence="1">
    <location>
        <begin position="31"/>
        <end position="51"/>
    </location>
</feature>
<keyword evidence="3" id="KW-1185">Reference proteome</keyword>
<sequence length="305" mass="33688">MLYPNSSLLLGRMGTPFLTEEQSAADDDNYAPSGKASSSSSSAVPSGSGSSYFPEEPDYLKKYHQLKVLMHDRDNELRSIQSSLVKNGVVLGRDGQLGYQTDDGRLLAIHINPSGRGGLPGVSIGVHMDTAEFKPKQRALWWKKFIFLHAQNDARHRKFVDVGHLARLRAKTSGAKQFQHSHEIADPSSYCRLGRGGVYSEPVIPTLVECPGDGAGYHHQMQHYTTTNFRYGSFAYPSLPKSPDGLLPLNNGAGPPQREVHFSSVYDSGRLRKSWTRRGSVSCKTQEHYEAAAPRVFSSTLCYGR</sequence>
<evidence type="ECO:0000313" key="2">
    <source>
        <dbReference type="EMBL" id="KAF4740928.1"/>
    </source>
</evidence>
<reference evidence="2 3" key="1">
    <citation type="submission" date="2020-04" db="EMBL/GenBank/DDBJ databases">
        <title>Perkinsus olseni comparative genomics.</title>
        <authorList>
            <person name="Bogema D.R."/>
        </authorList>
    </citation>
    <scope>NUCLEOTIDE SEQUENCE [LARGE SCALE GENOMIC DNA]</scope>
    <source>
        <strain evidence="2 3">ATCC PRA-207</strain>
    </source>
</reference>
<name>A0A7J6T6R5_PEROL</name>
<organism evidence="2 3">
    <name type="scientific">Perkinsus olseni</name>
    <name type="common">Perkinsus atlanticus</name>
    <dbReference type="NCBI Taxonomy" id="32597"/>
    <lineage>
        <taxon>Eukaryota</taxon>
        <taxon>Sar</taxon>
        <taxon>Alveolata</taxon>
        <taxon>Perkinsozoa</taxon>
        <taxon>Perkinsea</taxon>
        <taxon>Perkinsida</taxon>
        <taxon>Perkinsidae</taxon>
        <taxon>Perkinsus</taxon>
    </lineage>
</organism>
<proteinExistence type="predicted"/>
<gene>
    <name evidence="2" type="ORF">FOZ63_025304</name>
</gene>
<dbReference type="Proteomes" id="UP000553632">
    <property type="component" value="Unassembled WGS sequence"/>
</dbReference>
<dbReference type="AlphaFoldDB" id="A0A7J6T6R5"/>
<dbReference type="EMBL" id="JABANO010012968">
    <property type="protein sequence ID" value="KAF4740928.1"/>
    <property type="molecule type" value="Genomic_DNA"/>
</dbReference>
<accession>A0A7J6T6R5</accession>
<comment type="caution">
    <text evidence="2">The sequence shown here is derived from an EMBL/GenBank/DDBJ whole genome shotgun (WGS) entry which is preliminary data.</text>
</comment>
<evidence type="ECO:0000313" key="3">
    <source>
        <dbReference type="Proteomes" id="UP000553632"/>
    </source>
</evidence>
<feature type="region of interest" description="Disordered" evidence="1">
    <location>
        <begin position="19"/>
        <end position="53"/>
    </location>
</feature>